<feature type="chain" id="PRO_5011731869" evidence="1">
    <location>
        <begin position="23"/>
        <end position="280"/>
    </location>
</feature>
<reference evidence="4" key="1">
    <citation type="submission" date="2016-10" db="EMBL/GenBank/DDBJ databases">
        <authorList>
            <person name="Varghese N."/>
            <person name="Submissions S."/>
        </authorList>
    </citation>
    <scope>NUCLEOTIDE SEQUENCE [LARGE SCALE GENOMIC DNA]</scope>
    <source>
        <strain evidence="4">DSM 18733</strain>
    </source>
</reference>
<dbReference type="STRING" id="407022.SAMN05661044_03732"/>
<evidence type="ECO:0000313" key="4">
    <source>
        <dbReference type="Proteomes" id="UP000199421"/>
    </source>
</evidence>
<dbReference type="RefSeq" id="WP_093327235.1">
    <property type="nucleotide sequence ID" value="NZ_FOAF01000005.1"/>
</dbReference>
<dbReference type="OrthoDB" id="9809781at2"/>
<evidence type="ECO:0000313" key="3">
    <source>
        <dbReference type="EMBL" id="SEL91906.1"/>
    </source>
</evidence>
<gene>
    <name evidence="3" type="ORF">SAMN05661044_03732</name>
</gene>
<accession>A0A1H7U5C8</accession>
<dbReference type="Pfam" id="PF09992">
    <property type="entry name" value="NAGPA"/>
    <property type="match status" value="1"/>
</dbReference>
<keyword evidence="1" id="KW-0732">Signal</keyword>
<dbReference type="InterPro" id="IPR018711">
    <property type="entry name" value="NAGPA"/>
</dbReference>
<keyword evidence="4" id="KW-1185">Reference proteome</keyword>
<evidence type="ECO:0000256" key="1">
    <source>
        <dbReference type="SAM" id="SignalP"/>
    </source>
</evidence>
<protein>
    <submittedName>
        <fullName evidence="3">Exopolysaccharide biosynthesis protein</fullName>
    </submittedName>
</protein>
<dbReference type="PANTHER" id="PTHR40446:SF2">
    <property type="entry name" value="N-ACETYLGLUCOSAMINE-1-PHOSPHODIESTER ALPHA-N-ACETYLGLUCOSAMINIDASE"/>
    <property type="match status" value="1"/>
</dbReference>
<name>A0A1H7U5C8_OLID1</name>
<evidence type="ECO:0000259" key="2">
    <source>
        <dbReference type="Pfam" id="PF09992"/>
    </source>
</evidence>
<sequence length="280" mass="31268">MNKKTAPILLIFVFFSQLLTFGQSTDSIAVVSKEWKIKSIKKGITWKQGHFDKLFESPQEINLVEIDLKKYRKKIRLAADPKELKKTSQFATEANALIAINGGFFDMKNGGSWDYVKVDNKVIDTTKKRTDRANAILLINKRAINIQPDSSIDYKQSQVPHILLSGPLLIHEGKDATLANNPFNNNRHPRSAVAITADQKLIFFVVDGRNSLAAGMNLSELTKTLRWLGAKNVMNVDGGGSSTLYVQGATENSIVNHPSDNKQFDHEGQRSVANIIYLKK</sequence>
<feature type="signal peptide" evidence="1">
    <location>
        <begin position="1"/>
        <end position="22"/>
    </location>
</feature>
<dbReference type="AlphaFoldDB" id="A0A1H7U5C8"/>
<dbReference type="Proteomes" id="UP000199421">
    <property type="component" value="Unassembled WGS sequence"/>
</dbReference>
<dbReference type="PANTHER" id="PTHR40446">
    <property type="entry name" value="N-ACETYLGLUCOSAMINE-1-PHOSPHODIESTER ALPHA-N-ACETYLGLUCOSAMINIDASE"/>
    <property type="match status" value="1"/>
</dbReference>
<feature type="domain" description="Phosphodiester glycosidase" evidence="2">
    <location>
        <begin position="95"/>
        <end position="278"/>
    </location>
</feature>
<proteinExistence type="predicted"/>
<dbReference type="EMBL" id="FOAF01000005">
    <property type="protein sequence ID" value="SEL91906.1"/>
    <property type="molecule type" value="Genomic_DNA"/>
</dbReference>
<organism evidence="3 4">
    <name type="scientific">Olivibacter domesticus</name>
    <name type="common">Pseudosphingobacterium domesticum</name>
    <dbReference type="NCBI Taxonomy" id="407022"/>
    <lineage>
        <taxon>Bacteria</taxon>
        <taxon>Pseudomonadati</taxon>
        <taxon>Bacteroidota</taxon>
        <taxon>Sphingobacteriia</taxon>
        <taxon>Sphingobacteriales</taxon>
        <taxon>Sphingobacteriaceae</taxon>
        <taxon>Olivibacter</taxon>
    </lineage>
</organism>